<dbReference type="Proteomes" id="UP001139644">
    <property type="component" value="Unassembled WGS sequence"/>
</dbReference>
<evidence type="ECO:0000313" key="1">
    <source>
        <dbReference type="EMBL" id="MBX4221528.1"/>
    </source>
</evidence>
<reference evidence="1" key="1">
    <citation type="journal article" date="2022" name="J. Anim. Sci.">
        <title>Whole genome sequence analyses-based assessment of virulence potential and antimicrobial susceptibilities and resistance of Enterococcus faecium strains isolated from commercial swine and cattle probiotic products.</title>
        <authorList>
            <person name="Shridhar P.B."/>
            <person name="Amachawadi R.G."/>
            <person name="Tokach M."/>
            <person name="Patel I."/>
            <person name="Gangiredla J."/>
            <person name="Mammel M."/>
            <person name="Nagaraja T.G."/>
        </authorList>
    </citation>
    <scope>NUCLEOTIDE SEQUENCE</scope>
    <source>
        <strain evidence="1">EF215</strain>
    </source>
</reference>
<dbReference type="AlphaFoldDB" id="A0A9Q6P0D5"/>
<dbReference type="EMBL" id="JAIFOC010000011">
    <property type="protein sequence ID" value="MBX4221528.1"/>
    <property type="molecule type" value="Genomic_DNA"/>
</dbReference>
<comment type="caution">
    <text evidence="1">The sequence shown here is derived from an EMBL/GenBank/DDBJ whole genome shotgun (WGS) entry which is preliminary data.</text>
</comment>
<evidence type="ECO:0000313" key="2">
    <source>
        <dbReference type="Proteomes" id="UP001139644"/>
    </source>
</evidence>
<protein>
    <submittedName>
        <fullName evidence="1">Uncharacterized protein</fullName>
    </submittedName>
</protein>
<gene>
    <name evidence="1" type="ORF">KYX88_01485</name>
</gene>
<accession>A0A9Q6P0D5</accession>
<proteinExistence type="predicted"/>
<name>A0A9Q6P0D5_ENTFC</name>
<organism evidence="1 2">
    <name type="scientific">Enterococcus faecium</name>
    <name type="common">Streptococcus faecium</name>
    <dbReference type="NCBI Taxonomy" id="1352"/>
    <lineage>
        <taxon>Bacteria</taxon>
        <taxon>Bacillati</taxon>
        <taxon>Bacillota</taxon>
        <taxon>Bacilli</taxon>
        <taxon>Lactobacillales</taxon>
        <taxon>Enterococcaceae</taxon>
        <taxon>Enterococcus</taxon>
    </lineage>
</organism>
<dbReference type="RefSeq" id="WP_002302587.1">
    <property type="nucleotide sequence ID" value="NZ_AP026655.1"/>
</dbReference>
<sequence length="77" mass="8508">MSAVSITIAEWIAILTLASTVIFGVAKFYAVFTDLRKTLDRLNGTIQGLQESQSEYGNRLVAIEEQIKTLFKQIGGE</sequence>